<organism evidence="1 2">
    <name type="scientific">Staphylococcus pseudoxylosus</name>
    <dbReference type="NCBI Taxonomy" id="2282419"/>
    <lineage>
        <taxon>Bacteria</taxon>
        <taxon>Bacillati</taxon>
        <taxon>Bacillota</taxon>
        <taxon>Bacilli</taxon>
        <taxon>Bacillales</taxon>
        <taxon>Staphylococcaceae</taxon>
        <taxon>Staphylococcus</taxon>
    </lineage>
</organism>
<dbReference type="EMBL" id="RCVN01000004">
    <property type="protein sequence ID" value="RMI85621.1"/>
    <property type="molecule type" value="Genomic_DNA"/>
</dbReference>
<dbReference type="Proteomes" id="UP000269505">
    <property type="component" value="Unassembled WGS sequence"/>
</dbReference>
<gene>
    <name evidence="1" type="ORF">D9V42_04430</name>
</gene>
<dbReference type="AlphaFoldDB" id="A0AAQ0S7J9"/>
<proteinExistence type="predicted"/>
<reference evidence="1 2" key="1">
    <citation type="submission" date="2018-10" db="EMBL/GenBank/DDBJ databases">
        <title>Staphylococcus pseudoxylosus sp. nov., isolated from bovine mastitis.</title>
        <authorList>
            <person name="Macfadyen A.C."/>
            <person name="Leroy S."/>
            <person name="Harrison E.M."/>
            <person name="Parkhill J."/>
            <person name="Holmes M.A."/>
            <person name="Paterson G.K."/>
        </authorList>
    </citation>
    <scope>NUCLEOTIDE SEQUENCE [LARGE SCALE GENOMIC DNA]</scope>
    <source>
        <strain evidence="1 2">S04009</strain>
    </source>
</reference>
<accession>A0AAQ0S7J9</accession>
<comment type="caution">
    <text evidence="1">The sequence shown here is derived from an EMBL/GenBank/DDBJ whole genome shotgun (WGS) entry which is preliminary data.</text>
</comment>
<keyword evidence="2" id="KW-1185">Reference proteome</keyword>
<evidence type="ECO:0000313" key="2">
    <source>
        <dbReference type="Proteomes" id="UP000269505"/>
    </source>
</evidence>
<evidence type="ECO:0000313" key="1">
    <source>
        <dbReference type="EMBL" id="RMI85621.1"/>
    </source>
</evidence>
<dbReference type="RefSeq" id="WP_029376932.1">
    <property type="nucleotide sequence ID" value="NZ_JAHCSS010000002.1"/>
</dbReference>
<protein>
    <submittedName>
        <fullName evidence="1">Uncharacterized protein</fullName>
    </submittedName>
</protein>
<name>A0AAQ0S7J9_9STAP</name>
<sequence length="68" mass="7699">MRIDQLDIGYTVWFIKPGGQLSEYGIVKELIFNDGNPIAVIEMGEFTKEIDDTYDIAIGEIGNAKYIR</sequence>